<keyword evidence="1" id="KW-0732">Signal</keyword>
<reference evidence="2" key="1">
    <citation type="submission" date="2022-01" db="EMBL/GenBank/DDBJ databases">
        <authorList>
            <person name="King R."/>
        </authorList>
    </citation>
    <scope>NUCLEOTIDE SEQUENCE</scope>
</reference>
<protein>
    <recommendedName>
        <fullName evidence="4">Neuropeptide</fullName>
    </recommendedName>
</protein>
<evidence type="ECO:0008006" key="4">
    <source>
        <dbReference type="Google" id="ProtNLM"/>
    </source>
</evidence>
<dbReference type="EMBL" id="OV725083">
    <property type="protein sequence ID" value="CAH1406949.1"/>
    <property type="molecule type" value="Genomic_DNA"/>
</dbReference>
<accession>A0A9P0HRF9</accession>
<proteinExistence type="predicted"/>
<sequence>MKLVLFLCLLGVCLVAAEEGVIDKYNPYCNTVDCNDCYFRLNDCYDCCRDVPIDCYRINCYECDIKFCGHCCD</sequence>
<organism evidence="2 3">
    <name type="scientific">Nezara viridula</name>
    <name type="common">Southern green stink bug</name>
    <name type="synonym">Cimex viridulus</name>
    <dbReference type="NCBI Taxonomy" id="85310"/>
    <lineage>
        <taxon>Eukaryota</taxon>
        <taxon>Metazoa</taxon>
        <taxon>Ecdysozoa</taxon>
        <taxon>Arthropoda</taxon>
        <taxon>Hexapoda</taxon>
        <taxon>Insecta</taxon>
        <taxon>Pterygota</taxon>
        <taxon>Neoptera</taxon>
        <taxon>Paraneoptera</taxon>
        <taxon>Hemiptera</taxon>
        <taxon>Heteroptera</taxon>
        <taxon>Panheteroptera</taxon>
        <taxon>Pentatomomorpha</taxon>
        <taxon>Pentatomoidea</taxon>
        <taxon>Pentatomidae</taxon>
        <taxon>Pentatominae</taxon>
        <taxon>Nezara</taxon>
    </lineage>
</organism>
<keyword evidence="3" id="KW-1185">Reference proteome</keyword>
<dbReference type="Proteomes" id="UP001152798">
    <property type="component" value="Chromosome 7"/>
</dbReference>
<evidence type="ECO:0000256" key="1">
    <source>
        <dbReference type="SAM" id="SignalP"/>
    </source>
</evidence>
<evidence type="ECO:0000313" key="3">
    <source>
        <dbReference type="Proteomes" id="UP001152798"/>
    </source>
</evidence>
<evidence type="ECO:0000313" key="2">
    <source>
        <dbReference type="EMBL" id="CAH1406949.1"/>
    </source>
</evidence>
<feature type="chain" id="PRO_5040489101" description="Neuropeptide" evidence="1">
    <location>
        <begin position="18"/>
        <end position="73"/>
    </location>
</feature>
<gene>
    <name evidence="2" type="ORF">NEZAVI_LOCUS14781</name>
</gene>
<name>A0A9P0HRF9_NEZVI</name>
<dbReference type="AlphaFoldDB" id="A0A9P0HRF9"/>
<feature type="signal peptide" evidence="1">
    <location>
        <begin position="1"/>
        <end position="17"/>
    </location>
</feature>